<dbReference type="SUPFAM" id="SSF82679">
    <property type="entry name" value="N-utilization substance G protein NusG, N-terminal domain"/>
    <property type="match status" value="1"/>
</dbReference>
<evidence type="ECO:0000256" key="3">
    <source>
        <dbReference type="ARBA" id="ARBA00023163"/>
    </source>
</evidence>
<name>A0A7C9JEY7_9BACT</name>
<dbReference type="InterPro" id="IPR008991">
    <property type="entry name" value="Translation_prot_SH3-like_sf"/>
</dbReference>
<dbReference type="InterPro" id="IPR006645">
    <property type="entry name" value="NGN-like_dom"/>
</dbReference>
<evidence type="ECO:0000256" key="1">
    <source>
        <dbReference type="ARBA" id="ARBA00022814"/>
    </source>
</evidence>
<comment type="caution">
    <text evidence="5">The sequence shown here is derived from an EMBL/GenBank/DDBJ whole genome shotgun (WGS) entry which is preliminary data.</text>
</comment>
<evidence type="ECO:0000313" key="5">
    <source>
        <dbReference type="EMBL" id="NBI35636.1"/>
    </source>
</evidence>
<dbReference type="GO" id="GO:0006354">
    <property type="term" value="P:DNA-templated transcription elongation"/>
    <property type="evidence" value="ECO:0007669"/>
    <property type="project" value="InterPro"/>
</dbReference>
<dbReference type="InterPro" id="IPR036735">
    <property type="entry name" value="NGN_dom_sf"/>
</dbReference>
<evidence type="ECO:0000256" key="2">
    <source>
        <dbReference type="ARBA" id="ARBA00023015"/>
    </source>
</evidence>
<dbReference type="InterPro" id="IPR047663">
    <property type="entry name" value="Transcription_antiterm_LoaP"/>
</dbReference>
<dbReference type="Gene3D" id="2.30.30.30">
    <property type="match status" value="1"/>
</dbReference>
<dbReference type="CDD" id="cd09889">
    <property type="entry name" value="NGN_Bact_2"/>
    <property type="match status" value="1"/>
</dbReference>
<organism evidence="5">
    <name type="scientific">Muribaculaceae bacterium Z82</name>
    <dbReference type="NCBI Taxonomy" id="2304548"/>
    <lineage>
        <taxon>Bacteria</taxon>
        <taxon>Pseudomonadati</taxon>
        <taxon>Bacteroidota</taxon>
        <taxon>Bacteroidia</taxon>
        <taxon>Bacteroidales</taxon>
        <taxon>Muribaculaceae</taxon>
    </lineage>
</organism>
<keyword evidence="1" id="KW-0889">Transcription antitermination</keyword>
<sequence length="170" mass="19596">MWYVVQTVGGQERKVLSLIEARRDECSLRELFIPEYEIMKRIQGEWVMRKEILLPGYVFADTRHPEKVEEVLRGIPKFTRLLGNDDMFLPLADSEVKFLNAFCSPGHRVIDCSSGIVEGDRTIILKGPLMGHTGLIKKIDRHKRLAYLEMSICGRIKSVRLGLEIVQKRN</sequence>
<dbReference type="EMBL" id="QWKH01000204">
    <property type="protein sequence ID" value="NBI35636.1"/>
    <property type="molecule type" value="Genomic_DNA"/>
</dbReference>
<proteinExistence type="predicted"/>
<dbReference type="Gene3D" id="3.30.70.940">
    <property type="entry name" value="NusG, N-terminal domain"/>
    <property type="match status" value="1"/>
</dbReference>
<dbReference type="NCBIfam" id="NF033641">
    <property type="entry name" value="antiterm_LoaP"/>
    <property type="match status" value="1"/>
</dbReference>
<gene>
    <name evidence="5" type="primary">loaP</name>
    <name evidence="5" type="ORF">D1639_11505</name>
</gene>
<dbReference type="SUPFAM" id="SSF50104">
    <property type="entry name" value="Translation proteins SH3-like domain"/>
    <property type="match status" value="1"/>
</dbReference>
<feature type="domain" description="NusG-like N-terminal" evidence="4">
    <location>
        <begin position="1"/>
        <end position="103"/>
    </location>
</feature>
<dbReference type="CDD" id="cd06091">
    <property type="entry name" value="KOW_NusG"/>
    <property type="match status" value="1"/>
</dbReference>
<dbReference type="InterPro" id="IPR043425">
    <property type="entry name" value="NusG-like"/>
</dbReference>
<evidence type="ECO:0000259" key="4">
    <source>
        <dbReference type="SMART" id="SM00738"/>
    </source>
</evidence>
<reference evidence="5" key="1">
    <citation type="submission" date="2018-08" db="EMBL/GenBank/DDBJ databases">
        <title>Murine metabolic-syndrome-specific gut microbial biobank.</title>
        <authorList>
            <person name="Liu C."/>
        </authorList>
    </citation>
    <scope>NUCLEOTIDE SEQUENCE [LARGE SCALE GENOMIC DNA]</scope>
    <source>
        <strain evidence="5">Z82</strain>
    </source>
</reference>
<keyword evidence="3" id="KW-0804">Transcription</keyword>
<dbReference type="InterPro" id="IPR014722">
    <property type="entry name" value="Rib_uL2_dom2"/>
</dbReference>
<dbReference type="AlphaFoldDB" id="A0A7C9JEY7"/>
<accession>A0A7C9JEY7</accession>
<dbReference type="PANTHER" id="PTHR30265:SF4">
    <property type="entry name" value="KOW MOTIF FAMILY PROTEIN, EXPRESSED"/>
    <property type="match status" value="1"/>
</dbReference>
<protein>
    <submittedName>
        <fullName evidence="5">Antiterminator LoaP</fullName>
    </submittedName>
</protein>
<dbReference type="Pfam" id="PF02357">
    <property type="entry name" value="NusG"/>
    <property type="match status" value="1"/>
</dbReference>
<keyword evidence="2" id="KW-0805">Transcription regulation</keyword>
<dbReference type="GO" id="GO:0031564">
    <property type="term" value="P:transcription antitermination"/>
    <property type="evidence" value="ECO:0007669"/>
    <property type="project" value="UniProtKB-KW"/>
</dbReference>
<dbReference type="SMART" id="SM00738">
    <property type="entry name" value="NGN"/>
    <property type="match status" value="1"/>
</dbReference>
<dbReference type="PANTHER" id="PTHR30265">
    <property type="entry name" value="RHO-INTERACTING TRANSCRIPTION TERMINATION FACTOR NUSG"/>
    <property type="match status" value="1"/>
</dbReference>